<reference evidence="11 12" key="1">
    <citation type="journal article" date="2013" name="PLoS Genet.">
        <title>Plant-symbiotic fungi as chemical engineers: Multi-genome analysis of the Clavicipitaceae reveals dynamics of alkaloid loci.</title>
        <authorList>
            <person name="Schardl C.L."/>
            <person name="Young C.A."/>
            <person name="Hesse U."/>
            <person name="Amyotte S.G."/>
            <person name="Andreeva K."/>
            <person name="Calie P.J."/>
            <person name="Fleetwood D.J."/>
            <person name="Haws D.C."/>
            <person name="Moore N."/>
            <person name="Oeser B."/>
            <person name="Panaccione D.G."/>
            <person name="Schweri K.K."/>
            <person name="Voisey C.R."/>
            <person name="Farman M.L."/>
            <person name="Jaromczyk J.W."/>
            <person name="Roe B.A."/>
            <person name="O'Sullivan D.M."/>
            <person name="Scott B."/>
            <person name="Tudzynski P."/>
            <person name="An Z."/>
            <person name="Arnaoudova E.G."/>
            <person name="Bullock C.T."/>
            <person name="Charlton N.D."/>
            <person name="Chen L."/>
            <person name="Cox M."/>
            <person name="Dinkins R.D."/>
            <person name="Florea S."/>
            <person name="Glenn A.E."/>
            <person name="Gordon A."/>
            <person name="Gueldener U."/>
            <person name="Harris D.R."/>
            <person name="Hollin W."/>
            <person name="Jaromczyk J."/>
            <person name="Johnson R.D."/>
            <person name="Khan A.K."/>
            <person name="Leistner E."/>
            <person name="Leuchtmann A."/>
            <person name="Li C."/>
            <person name="Liu J."/>
            <person name="Liu J."/>
            <person name="Liu M."/>
            <person name="Mace W."/>
            <person name="Machado C."/>
            <person name="Nagabhyru P."/>
            <person name="Pan J."/>
            <person name="Schmid J."/>
            <person name="Sugawara K."/>
            <person name="Steiner U."/>
            <person name="Takach J.E."/>
            <person name="Tanaka E."/>
            <person name="Webb J.S."/>
            <person name="Wilson E.V."/>
            <person name="Wiseman J.L."/>
            <person name="Yoshida R."/>
            <person name="Zeng Z."/>
        </authorList>
    </citation>
    <scope>NUCLEOTIDE SEQUENCE [LARGE SCALE GENOMIC DNA]</scope>
    <source>
        <strain evidence="11 12">20.1</strain>
    </source>
</reference>
<comment type="subcellular location">
    <subcellularLocation>
        <location evidence="1">Mitochondrion</location>
    </subcellularLocation>
</comment>
<organism evidence="11 12">
    <name type="scientific">Claviceps purpurea (strain 20.1)</name>
    <name type="common">Ergot fungus</name>
    <name type="synonym">Sphacelia segetum</name>
    <dbReference type="NCBI Taxonomy" id="1111077"/>
    <lineage>
        <taxon>Eukaryota</taxon>
        <taxon>Fungi</taxon>
        <taxon>Dikarya</taxon>
        <taxon>Ascomycota</taxon>
        <taxon>Pezizomycotina</taxon>
        <taxon>Sordariomycetes</taxon>
        <taxon>Hypocreomycetidae</taxon>
        <taxon>Hypocreales</taxon>
        <taxon>Clavicipitaceae</taxon>
        <taxon>Claviceps</taxon>
    </lineage>
</organism>
<sequence length="410" mass="46271">MTSRLGTQRPTSTVDDLLIYSSDSKDDHVRKTREVLRRLQAAGLYLDIKKCNFGVTEVKYLGFIVEAGREIRPDPEKIATIRTWERPTRVKGVRSFLGFANFYREFIPKFSDLAGPLLALTKKGVPLLGGCLSQYDARGILHPVAYHSARLMAPQKNYTIHDKELLSIISCLKAWSAELRSVSQPFTIFTDHKNLEYFTAPRIMSERQARWAETLALFNYQLHTKLVSLRGYGSYGWQSTTPARRPSGHKINRRPFQRSEDLETPAESEEDDHLETASAEDPPTTTEDPKRSTSENTATWPDPWPPFGTIDFSKTSSSWVLPNLRVEPPAIDLKTLQTMMLRDMAVMSQNPPPRTEVRNSPESSDGGSPRGSSLFSTDDLAELWETGVVADTTYEPRRLAGGCEFRLTNP</sequence>
<dbReference type="Pfam" id="PF17917">
    <property type="entry name" value="RT_RNaseH"/>
    <property type="match status" value="1"/>
</dbReference>
<dbReference type="PROSITE" id="PS50878">
    <property type="entry name" value="RT_POL"/>
    <property type="match status" value="1"/>
</dbReference>
<feature type="compositionally biased region" description="Polar residues" evidence="9">
    <location>
        <begin position="358"/>
        <end position="376"/>
    </location>
</feature>
<dbReference type="GO" id="GO:0005739">
    <property type="term" value="C:mitochondrion"/>
    <property type="evidence" value="ECO:0007669"/>
    <property type="project" value="UniProtKB-SubCell"/>
</dbReference>
<dbReference type="GO" id="GO:0004519">
    <property type="term" value="F:endonuclease activity"/>
    <property type="evidence" value="ECO:0007669"/>
    <property type="project" value="UniProtKB-KW"/>
</dbReference>
<dbReference type="GO" id="GO:0003964">
    <property type="term" value="F:RNA-directed DNA polymerase activity"/>
    <property type="evidence" value="ECO:0007669"/>
    <property type="project" value="UniProtKB-KW"/>
</dbReference>
<evidence type="ECO:0000259" key="10">
    <source>
        <dbReference type="PROSITE" id="PS50878"/>
    </source>
</evidence>
<dbReference type="VEuPathDB" id="FungiDB:CPUR_04265"/>
<dbReference type="AlphaFoldDB" id="M1VW02"/>
<dbReference type="Proteomes" id="UP000016801">
    <property type="component" value="Unassembled WGS sequence"/>
</dbReference>
<evidence type="ECO:0000256" key="3">
    <source>
        <dbReference type="ARBA" id="ARBA00022695"/>
    </source>
</evidence>
<comment type="caution">
    <text evidence="11">The sequence shown here is derived from an EMBL/GenBank/DDBJ whole genome shotgun (WGS) entry which is preliminary data.</text>
</comment>
<evidence type="ECO:0000256" key="4">
    <source>
        <dbReference type="ARBA" id="ARBA00022722"/>
    </source>
</evidence>
<feature type="region of interest" description="Disordered" evidence="9">
    <location>
        <begin position="238"/>
        <end position="307"/>
    </location>
</feature>
<evidence type="ECO:0000256" key="9">
    <source>
        <dbReference type="SAM" id="MobiDB-lite"/>
    </source>
</evidence>
<keyword evidence="4" id="KW-0540">Nuclease</keyword>
<dbReference type="Gene3D" id="3.30.70.270">
    <property type="match status" value="2"/>
</dbReference>
<dbReference type="PANTHER" id="PTHR37984:SF5">
    <property type="entry name" value="PROTEIN NYNRIN-LIKE"/>
    <property type="match status" value="1"/>
</dbReference>
<keyword evidence="12" id="KW-1185">Reference proteome</keyword>
<evidence type="ECO:0000313" key="11">
    <source>
        <dbReference type="EMBL" id="CCE30417.1"/>
    </source>
</evidence>
<dbReference type="OrthoDB" id="5096095at2759"/>
<gene>
    <name evidence="11" type="ORF">CPUR_04265</name>
</gene>
<dbReference type="eggNOG" id="KOG0017">
    <property type="taxonomic scope" value="Eukaryota"/>
</dbReference>
<evidence type="ECO:0000256" key="8">
    <source>
        <dbReference type="ARBA" id="ARBA00023128"/>
    </source>
</evidence>
<accession>M1VW02</accession>
<dbReference type="CDD" id="cd09274">
    <property type="entry name" value="RNase_HI_RT_Ty3"/>
    <property type="match status" value="1"/>
</dbReference>
<protein>
    <recommendedName>
        <fullName evidence="10">Reverse transcriptase domain-containing protein</fullName>
    </recommendedName>
</protein>
<feature type="domain" description="Reverse transcriptase" evidence="10">
    <location>
        <begin position="1"/>
        <end position="65"/>
    </location>
</feature>
<keyword evidence="7" id="KW-0695">RNA-directed DNA polymerase</keyword>
<evidence type="ECO:0000313" key="12">
    <source>
        <dbReference type="Proteomes" id="UP000016801"/>
    </source>
</evidence>
<keyword evidence="5" id="KW-0255">Endonuclease</keyword>
<evidence type="ECO:0000256" key="6">
    <source>
        <dbReference type="ARBA" id="ARBA00022801"/>
    </source>
</evidence>
<feature type="compositionally biased region" description="Basic residues" evidence="9">
    <location>
        <begin position="246"/>
        <end position="256"/>
    </location>
</feature>
<dbReference type="InterPro" id="IPR043128">
    <property type="entry name" value="Rev_trsase/Diguanyl_cyclase"/>
</dbReference>
<dbReference type="STRING" id="1111077.M1VW02"/>
<dbReference type="PANTHER" id="PTHR37984">
    <property type="entry name" value="PROTEIN CBG26694"/>
    <property type="match status" value="1"/>
</dbReference>
<dbReference type="InterPro" id="IPR041373">
    <property type="entry name" value="RT_RNaseH"/>
</dbReference>
<evidence type="ECO:0000256" key="2">
    <source>
        <dbReference type="ARBA" id="ARBA00022679"/>
    </source>
</evidence>
<dbReference type="Pfam" id="PF00078">
    <property type="entry name" value="RVT_1"/>
    <property type="match status" value="1"/>
</dbReference>
<evidence type="ECO:0000256" key="7">
    <source>
        <dbReference type="ARBA" id="ARBA00022918"/>
    </source>
</evidence>
<dbReference type="HOGENOM" id="CLU_670855_0_0_1"/>
<name>M1VW02_CLAP2</name>
<keyword evidence="6" id="KW-0378">Hydrolase</keyword>
<dbReference type="InterPro" id="IPR043502">
    <property type="entry name" value="DNA/RNA_pol_sf"/>
</dbReference>
<keyword evidence="2" id="KW-0808">Transferase</keyword>
<dbReference type="EMBL" id="CAGA01000022">
    <property type="protein sequence ID" value="CCE30417.1"/>
    <property type="molecule type" value="Genomic_DNA"/>
</dbReference>
<keyword evidence="3" id="KW-0548">Nucleotidyltransferase</keyword>
<proteinExistence type="predicted"/>
<evidence type="ECO:0000256" key="5">
    <source>
        <dbReference type="ARBA" id="ARBA00022759"/>
    </source>
</evidence>
<keyword evidence="8" id="KW-0496">Mitochondrion</keyword>
<dbReference type="GO" id="GO:0016787">
    <property type="term" value="F:hydrolase activity"/>
    <property type="evidence" value="ECO:0007669"/>
    <property type="project" value="UniProtKB-KW"/>
</dbReference>
<feature type="region of interest" description="Disordered" evidence="9">
    <location>
        <begin position="348"/>
        <end position="378"/>
    </location>
</feature>
<dbReference type="InterPro" id="IPR050951">
    <property type="entry name" value="Retrovirus_Pol_polyprotein"/>
</dbReference>
<feature type="compositionally biased region" description="Acidic residues" evidence="9">
    <location>
        <begin position="262"/>
        <end position="273"/>
    </location>
</feature>
<dbReference type="SUPFAM" id="SSF56672">
    <property type="entry name" value="DNA/RNA polymerases"/>
    <property type="match status" value="1"/>
</dbReference>
<dbReference type="InterPro" id="IPR000477">
    <property type="entry name" value="RT_dom"/>
</dbReference>
<evidence type="ECO:0000256" key="1">
    <source>
        <dbReference type="ARBA" id="ARBA00004173"/>
    </source>
</evidence>